<evidence type="ECO:0000313" key="2">
    <source>
        <dbReference type="Proteomes" id="UP001066276"/>
    </source>
</evidence>
<name>A0AAV7S9N4_PLEWA</name>
<gene>
    <name evidence="1" type="ORF">NDU88_001271</name>
</gene>
<sequence>MRVRVALGNNGYPPDALSTIEQPGMMPRIKFGSPPCTVGSSAVASRQQGEEMVEGLCRASRIPDRLEHISCMSCCTVGKPHNVHGGGFPVEGDPSASAQALRRLLPAGAALLCNTCRLKGTVAALIVVAGPCHRL</sequence>
<dbReference type="Proteomes" id="UP001066276">
    <property type="component" value="Chromosome 4_2"/>
</dbReference>
<comment type="caution">
    <text evidence="1">The sequence shown here is derived from an EMBL/GenBank/DDBJ whole genome shotgun (WGS) entry which is preliminary data.</text>
</comment>
<dbReference type="EMBL" id="JANPWB010000008">
    <property type="protein sequence ID" value="KAJ1160778.1"/>
    <property type="molecule type" value="Genomic_DNA"/>
</dbReference>
<proteinExistence type="predicted"/>
<accession>A0AAV7S9N4</accession>
<evidence type="ECO:0000313" key="1">
    <source>
        <dbReference type="EMBL" id="KAJ1160778.1"/>
    </source>
</evidence>
<organism evidence="1 2">
    <name type="scientific">Pleurodeles waltl</name>
    <name type="common">Iberian ribbed newt</name>
    <dbReference type="NCBI Taxonomy" id="8319"/>
    <lineage>
        <taxon>Eukaryota</taxon>
        <taxon>Metazoa</taxon>
        <taxon>Chordata</taxon>
        <taxon>Craniata</taxon>
        <taxon>Vertebrata</taxon>
        <taxon>Euteleostomi</taxon>
        <taxon>Amphibia</taxon>
        <taxon>Batrachia</taxon>
        <taxon>Caudata</taxon>
        <taxon>Salamandroidea</taxon>
        <taxon>Salamandridae</taxon>
        <taxon>Pleurodelinae</taxon>
        <taxon>Pleurodeles</taxon>
    </lineage>
</organism>
<protein>
    <submittedName>
        <fullName evidence="1">Uncharacterized protein</fullName>
    </submittedName>
</protein>
<keyword evidence="2" id="KW-1185">Reference proteome</keyword>
<dbReference type="AlphaFoldDB" id="A0AAV7S9N4"/>
<reference evidence="1" key="1">
    <citation type="journal article" date="2022" name="bioRxiv">
        <title>Sequencing and chromosome-scale assembly of the giantPleurodeles waltlgenome.</title>
        <authorList>
            <person name="Brown T."/>
            <person name="Elewa A."/>
            <person name="Iarovenko S."/>
            <person name="Subramanian E."/>
            <person name="Araus A.J."/>
            <person name="Petzold A."/>
            <person name="Susuki M."/>
            <person name="Suzuki K.-i.T."/>
            <person name="Hayashi T."/>
            <person name="Toyoda A."/>
            <person name="Oliveira C."/>
            <person name="Osipova E."/>
            <person name="Leigh N.D."/>
            <person name="Simon A."/>
            <person name="Yun M.H."/>
        </authorList>
    </citation>
    <scope>NUCLEOTIDE SEQUENCE</scope>
    <source>
        <strain evidence="1">20211129_DDA</strain>
        <tissue evidence="1">Liver</tissue>
    </source>
</reference>